<dbReference type="InterPro" id="IPR036388">
    <property type="entry name" value="WH-like_DNA-bd_sf"/>
</dbReference>
<dbReference type="EMBL" id="JACHNU010000007">
    <property type="protein sequence ID" value="MBB4664383.1"/>
    <property type="molecule type" value="Genomic_DNA"/>
</dbReference>
<dbReference type="InterPro" id="IPR000847">
    <property type="entry name" value="LysR_HTH_N"/>
</dbReference>
<keyword evidence="9" id="KW-1185">Reference proteome</keyword>
<evidence type="ECO:0000256" key="5">
    <source>
        <dbReference type="ARBA" id="ARBA00023163"/>
    </source>
</evidence>
<evidence type="ECO:0000313" key="8">
    <source>
        <dbReference type="EMBL" id="MBB4664383.1"/>
    </source>
</evidence>
<dbReference type="Gene3D" id="3.40.190.10">
    <property type="entry name" value="Periplasmic binding protein-like II"/>
    <property type="match status" value="2"/>
</dbReference>
<gene>
    <name evidence="8" type="ORF">BDZ31_003994</name>
</gene>
<dbReference type="InterPro" id="IPR005119">
    <property type="entry name" value="LysR_subst-bd"/>
</dbReference>
<evidence type="ECO:0000256" key="3">
    <source>
        <dbReference type="ARBA" id="ARBA00023125"/>
    </source>
</evidence>
<dbReference type="AlphaFoldDB" id="A0A840IJP8"/>
<organism evidence="8 9">
    <name type="scientific">Conexibacter arvalis</name>
    <dbReference type="NCBI Taxonomy" id="912552"/>
    <lineage>
        <taxon>Bacteria</taxon>
        <taxon>Bacillati</taxon>
        <taxon>Actinomycetota</taxon>
        <taxon>Thermoleophilia</taxon>
        <taxon>Solirubrobacterales</taxon>
        <taxon>Conexibacteraceae</taxon>
        <taxon>Conexibacter</taxon>
    </lineage>
</organism>
<evidence type="ECO:0000259" key="7">
    <source>
        <dbReference type="PROSITE" id="PS50931"/>
    </source>
</evidence>
<evidence type="ECO:0000256" key="6">
    <source>
        <dbReference type="ARBA" id="ARBA00040885"/>
    </source>
</evidence>
<dbReference type="CDD" id="cd08411">
    <property type="entry name" value="PBP2_OxyR"/>
    <property type="match status" value="1"/>
</dbReference>
<comment type="similarity">
    <text evidence="1">Belongs to the LysR transcriptional regulatory family.</text>
</comment>
<dbReference type="RefSeq" id="WP_183344402.1">
    <property type="nucleotide sequence ID" value="NZ_JACHNU010000007.1"/>
</dbReference>
<dbReference type="Pfam" id="PF03466">
    <property type="entry name" value="LysR_substrate"/>
    <property type="match status" value="1"/>
</dbReference>
<evidence type="ECO:0000256" key="4">
    <source>
        <dbReference type="ARBA" id="ARBA00023159"/>
    </source>
</evidence>
<dbReference type="Pfam" id="PF00126">
    <property type="entry name" value="HTH_1"/>
    <property type="match status" value="1"/>
</dbReference>
<accession>A0A840IJP8</accession>
<dbReference type="PANTHER" id="PTHR30346">
    <property type="entry name" value="TRANSCRIPTIONAL DUAL REGULATOR HCAR-RELATED"/>
    <property type="match status" value="1"/>
</dbReference>
<dbReference type="Gene3D" id="1.10.10.10">
    <property type="entry name" value="Winged helix-like DNA-binding domain superfamily/Winged helix DNA-binding domain"/>
    <property type="match status" value="1"/>
</dbReference>
<keyword evidence="4" id="KW-0010">Activator</keyword>
<dbReference type="InterPro" id="IPR036390">
    <property type="entry name" value="WH_DNA-bd_sf"/>
</dbReference>
<dbReference type="PRINTS" id="PR00039">
    <property type="entry name" value="HTHLYSR"/>
</dbReference>
<keyword evidence="2" id="KW-0805">Transcription regulation</keyword>
<protein>
    <recommendedName>
        <fullName evidence="6">Probable hydrogen peroxide-inducible genes activator</fullName>
    </recommendedName>
</protein>
<dbReference type="PANTHER" id="PTHR30346:SF26">
    <property type="entry name" value="HYDROGEN PEROXIDE-INDUCIBLE GENES ACTIVATOR"/>
    <property type="match status" value="1"/>
</dbReference>
<evidence type="ECO:0000313" key="9">
    <source>
        <dbReference type="Proteomes" id="UP000585272"/>
    </source>
</evidence>
<reference evidence="8 9" key="1">
    <citation type="submission" date="2020-08" db="EMBL/GenBank/DDBJ databases">
        <title>Genomic Encyclopedia of Archaeal and Bacterial Type Strains, Phase II (KMG-II): from individual species to whole genera.</title>
        <authorList>
            <person name="Goeker M."/>
        </authorList>
    </citation>
    <scope>NUCLEOTIDE SEQUENCE [LARGE SCALE GENOMIC DNA]</scope>
    <source>
        <strain evidence="8 9">DSM 23288</strain>
    </source>
</reference>
<dbReference type="Proteomes" id="UP000585272">
    <property type="component" value="Unassembled WGS sequence"/>
</dbReference>
<sequence length="323" mass="33596">MTDRTAQISRKHGRSAPTLAQLRAFVAVCEMRHFGRAAERLGIGQSTLSQAVAALEANAGAQLVERSTRHVVVTAVGRRLLAHARAAVAAADAFAEEAAGAGGLLSGPLRLGLIPTVAPYLLPALLSCAAREAPELELAVHEEQTEPLVAALRAGEVDAAVLALPLEESDLRELPLYDEELVVLVPSGHAWAGQTGLAPEAVGEAGLLLLEPGHCLRDQTLALCGEQAAARGAGAAANAISLPTIVQLVAGGLGVTVVPATALRVEARRARVATARLAGDPPPRRRVGLAWRASSAREEQYAELAALLRRGVRSARLPVRAAR</sequence>
<name>A0A840IJP8_9ACTN</name>
<dbReference type="GO" id="GO:0003677">
    <property type="term" value="F:DNA binding"/>
    <property type="evidence" value="ECO:0007669"/>
    <property type="project" value="UniProtKB-KW"/>
</dbReference>
<dbReference type="GO" id="GO:0032993">
    <property type="term" value="C:protein-DNA complex"/>
    <property type="evidence" value="ECO:0007669"/>
    <property type="project" value="TreeGrafter"/>
</dbReference>
<dbReference type="SUPFAM" id="SSF53850">
    <property type="entry name" value="Periplasmic binding protein-like II"/>
    <property type="match status" value="1"/>
</dbReference>
<dbReference type="PROSITE" id="PS50931">
    <property type="entry name" value="HTH_LYSR"/>
    <property type="match status" value="1"/>
</dbReference>
<evidence type="ECO:0000256" key="2">
    <source>
        <dbReference type="ARBA" id="ARBA00023015"/>
    </source>
</evidence>
<dbReference type="GO" id="GO:0003700">
    <property type="term" value="F:DNA-binding transcription factor activity"/>
    <property type="evidence" value="ECO:0007669"/>
    <property type="project" value="InterPro"/>
</dbReference>
<comment type="caution">
    <text evidence="8">The sequence shown here is derived from an EMBL/GenBank/DDBJ whole genome shotgun (WGS) entry which is preliminary data.</text>
</comment>
<dbReference type="FunFam" id="1.10.10.10:FF:000001">
    <property type="entry name" value="LysR family transcriptional regulator"/>
    <property type="match status" value="1"/>
</dbReference>
<keyword evidence="3" id="KW-0238">DNA-binding</keyword>
<keyword evidence="5" id="KW-0804">Transcription</keyword>
<dbReference type="SUPFAM" id="SSF46785">
    <property type="entry name" value="Winged helix' DNA-binding domain"/>
    <property type="match status" value="1"/>
</dbReference>
<evidence type="ECO:0000256" key="1">
    <source>
        <dbReference type="ARBA" id="ARBA00009437"/>
    </source>
</evidence>
<proteinExistence type="inferred from homology"/>
<feature type="domain" description="HTH lysR-type" evidence="7">
    <location>
        <begin position="17"/>
        <end position="74"/>
    </location>
</feature>